<dbReference type="PROSITE" id="PS00678">
    <property type="entry name" value="WD_REPEATS_1"/>
    <property type="match status" value="1"/>
</dbReference>
<dbReference type="Proteomes" id="UP000188268">
    <property type="component" value="Unassembled WGS sequence"/>
</dbReference>
<dbReference type="Pfam" id="PF00400">
    <property type="entry name" value="WD40"/>
    <property type="match status" value="2"/>
</dbReference>
<feature type="repeat" description="WD" evidence="3">
    <location>
        <begin position="251"/>
        <end position="291"/>
    </location>
</feature>
<evidence type="ECO:0000313" key="4">
    <source>
        <dbReference type="EMBL" id="OMO99815.1"/>
    </source>
</evidence>
<dbReference type="PANTHER" id="PTHR45389:SF1">
    <property type="entry name" value="WD REPEAT-CONTAINING PROTEIN RUP1"/>
    <property type="match status" value="1"/>
</dbReference>
<dbReference type="InterPro" id="IPR019775">
    <property type="entry name" value="WD40_repeat_CS"/>
</dbReference>
<dbReference type="InterPro" id="IPR036322">
    <property type="entry name" value="WD40_repeat_dom_sf"/>
</dbReference>
<evidence type="ECO:0000256" key="3">
    <source>
        <dbReference type="PROSITE-ProRule" id="PRU00221"/>
    </source>
</evidence>
<dbReference type="OMA" id="RVWSMDY"/>
<dbReference type="PANTHER" id="PTHR45389">
    <property type="entry name" value="WD REPEAT-CONTAINING PROTEIN RUP1"/>
    <property type="match status" value="1"/>
</dbReference>
<protein>
    <submittedName>
        <fullName evidence="4">Uncharacterized protein</fullName>
    </submittedName>
</protein>
<dbReference type="InterPro" id="IPR001680">
    <property type="entry name" value="WD40_rpt"/>
</dbReference>
<dbReference type="InterPro" id="IPR015943">
    <property type="entry name" value="WD40/YVTN_repeat-like_dom_sf"/>
</dbReference>
<dbReference type="Gene3D" id="2.130.10.10">
    <property type="entry name" value="YVTN repeat-like/Quinoprotein amine dehydrogenase"/>
    <property type="match status" value="1"/>
</dbReference>
<comment type="caution">
    <text evidence="4">The sequence shown here is derived from an EMBL/GenBank/DDBJ whole genome shotgun (WGS) entry which is preliminary data.</text>
</comment>
<keyword evidence="5" id="KW-1185">Reference proteome</keyword>
<keyword evidence="2" id="KW-0677">Repeat</keyword>
<dbReference type="SUPFAM" id="SSF50978">
    <property type="entry name" value="WD40 repeat-like"/>
    <property type="match status" value="1"/>
</dbReference>
<sequence length="382" mass="42474">MGAFHWTQGPKPSNATFPFEWAMKNFCSQFHHLPPVGRRSDENANQQLTTIDNQLQDEDKPRSDWDFSLSTVVSSTAAVSDTLGVIEFDPSGTIVATGGIARKIRIYNLNSLLLEEEAKLSSLRWKPGSGGRHLGSGDYDGVVMEYDLERQLPIFERDEHGGRRVWSVDYSHWDPFVGASGSDDGTMQMWDPRSGGEGGGCVAKVQPTIGRSSVCCVEFNPFGDPLIAVGCADKRAYTYDVRKMVEPLHVFAGHTKTVTYVRFLDTETMVSAGTDGCLKLWNMSESRLIRNYRGHVNSRSFVGLSIWRHGGLLGCGSENNQVFVYDKRWGEPIWVQRFEPLGSSHGFVSSVCWRQVHEDKCTLLAGGSNGVLQVFVGTRKSY</sequence>
<name>A0A1R3JYC3_COCAP</name>
<dbReference type="PROSITE" id="PS50082">
    <property type="entry name" value="WD_REPEATS_2"/>
    <property type="match status" value="1"/>
</dbReference>
<dbReference type="AlphaFoldDB" id="A0A1R3JYC3"/>
<dbReference type="GO" id="GO:0010224">
    <property type="term" value="P:response to UV-B"/>
    <property type="evidence" value="ECO:0007669"/>
    <property type="project" value="TreeGrafter"/>
</dbReference>
<dbReference type="EMBL" id="AWWV01006780">
    <property type="protein sequence ID" value="OMO99815.1"/>
    <property type="molecule type" value="Genomic_DNA"/>
</dbReference>
<dbReference type="Gramene" id="OMO99815">
    <property type="protein sequence ID" value="OMO99815"/>
    <property type="gene ID" value="CCACVL1_03615"/>
</dbReference>
<evidence type="ECO:0000313" key="5">
    <source>
        <dbReference type="Proteomes" id="UP000188268"/>
    </source>
</evidence>
<accession>A0A1R3JYC3</accession>
<gene>
    <name evidence="4" type="ORF">CCACVL1_03615</name>
</gene>
<reference evidence="4 5" key="1">
    <citation type="submission" date="2013-09" db="EMBL/GenBank/DDBJ databases">
        <title>Corchorus capsularis genome sequencing.</title>
        <authorList>
            <person name="Alam M."/>
            <person name="Haque M.S."/>
            <person name="Islam M.S."/>
            <person name="Emdad E.M."/>
            <person name="Islam M.M."/>
            <person name="Ahmed B."/>
            <person name="Halim A."/>
            <person name="Hossen Q.M.M."/>
            <person name="Hossain M.Z."/>
            <person name="Ahmed R."/>
            <person name="Khan M.M."/>
            <person name="Islam R."/>
            <person name="Rashid M.M."/>
            <person name="Khan S.A."/>
            <person name="Rahman M.S."/>
            <person name="Alam M."/>
        </authorList>
    </citation>
    <scope>NUCLEOTIDE SEQUENCE [LARGE SCALE GENOMIC DNA]</scope>
    <source>
        <strain evidence="5">cv. CVL-1</strain>
        <tissue evidence="4">Whole seedling</tissue>
    </source>
</reference>
<organism evidence="4 5">
    <name type="scientific">Corchorus capsularis</name>
    <name type="common">Jute</name>
    <dbReference type="NCBI Taxonomy" id="210143"/>
    <lineage>
        <taxon>Eukaryota</taxon>
        <taxon>Viridiplantae</taxon>
        <taxon>Streptophyta</taxon>
        <taxon>Embryophyta</taxon>
        <taxon>Tracheophyta</taxon>
        <taxon>Spermatophyta</taxon>
        <taxon>Magnoliopsida</taxon>
        <taxon>eudicotyledons</taxon>
        <taxon>Gunneridae</taxon>
        <taxon>Pentapetalae</taxon>
        <taxon>rosids</taxon>
        <taxon>malvids</taxon>
        <taxon>Malvales</taxon>
        <taxon>Malvaceae</taxon>
        <taxon>Grewioideae</taxon>
        <taxon>Apeibeae</taxon>
        <taxon>Corchorus</taxon>
    </lineage>
</organism>
<dbReference type="OrthoDB" id="273771at2759"/>
<keyword evidence="1 3" id="KW-0853">WD repeat</keyword>
<dbReference type="PROSITE" id="PS50294">
    <property type="entry name" value="WD_REPEATS_REGION"/>
    <property type="match status" value="1"/>
</dbReference>
<evidence type="ECO:0000256" key="1">
    <source>
        <dbReference type="ARBA" id="ARBA00022574"/>
    </source>
</evidence>
<dbReference type="InterPro" id="IPR044616">
    <property type="entry name" value="RUP1/2"/>
</dbReference>
<dbReference type="STRING" id="210143.A0A1R3JYC3"/>
<evidence type="ECO:0000256" key="2">
    <source>
        <dbReference type="ARBA" id="ARBA00022737"/>
    </source>
</evidence>
<dbReference type="SMART" id="SM00320">
    <property type="entry name" value="WD40"/>
    <property type="match status" value="7"/>
</dbReference>
<proteinExistence type="predicted"/>